<evidence type="ECO:0000256" key="1">
    <source>
        <dbReference type="SAM" id="Phobius"/>
    </source>
</evidence>
<sequence length="322" mass="35337">MLSKTLLLSVLFAFLTHTAELEQCSSDASLDVKERKVDHGALSAFFSIAQGIADGLQPVVSNETLANISICSRTLLLVALVFSAAFILTGLIINNQSSSRLFSALEGSNSFVREFTGDVRKLYNDSLKSVICTVDRIVNKTLGQVECNVRTAPTLLLDRFKYLTGIALLDEVDWQKLQATVSDTSQTSKGIRRSIQDVQASSPSIQCETKLIAMKATLDKVDTENEVVQIEYNVRTAPTLLLDRFKYLTGIALLDEVDWQKLQATVNDTSQTSKGMRKSIQDVQASSPSIQCETKLIAMKATLDKVDSENEVVQVNATITVM</sequence>
<feature type="transmembrane region" description="Helical" evidence="1">
    <location>
        <begin position="74"/>
        <end position="93"/>
    </location>
</feature>
<reference evidence="3 4" key="1">
    <citation type="submission" date="2014-03" db="EMBL/GenBank/DDBJ databases">
        <title>Draft genome of the hookworm Oesophagostomum dentatum.</title>
        <authorList>
            <person name="Mitreva M."/>
        </authorList>
    </citation>
    <scope>NUCLEOTIDE SEQUENCE [LARGE SCALE GENOMIC DNA]</scope>
    <source>
        <strain evidence="3 4">OD-Hann</strain>
    </source>
</reference>
<keyword evidence="2" id="KW-0732">Signal</keyword>
<feature type="chain" id="PRO_5002081815" evidence="2">
    <location>
        <begin position="22"/>
        <end position="322"/>
    </location>
</feature>
<protein>
    <submittedName>
        <fullName evidence="3">Uncharacterized protein</fullName>
    </submittedName>
</protein>
<feature type="signal peptide" evidence="2">
    <location>
        <begin position="1"/>
        <end position="21"/>
    </location>
</feature>
<dbReference type="EMBL" id="KN553409">
    <property type="protein sequence ID" value="KHJ90079.1"/>
    <property type="molecule type" value="Genomic_DNA"/>
</dbReference>
<keyword evidence="1" id="KW-0812">Transmembrane</keyword>
<dbReference type="OrthoDB" id="10624164at2759"/>
<evidence type="ECO:0000313" key="3">
    <source>
        <dbReference type="EMBL" id="KHJ90079.1"/>
    </source>
</evidence>
<proteinExistence type="predicted"/>
<dbReference type="Proteomes" id="UP000053660">
    <property type="component" value="Unassembled WGS sequence"/>
</dbReference>
<evidence type="ECO:0000256" key="2">
    <source>
        <dbReference type="SAM" id="SignalP"/>
    </source>
</evidence>
<organism evidence="3 4">
    <name type="scientific">Oesophagostomum dentatum</name>
    <name type="common">Nodular worm</name>
    <dbReference type="NCBI Taxonomy" id="61180"/>
    <lineage>
        <taxon>Eukaryota</taxon>
        <taxon>Metazoa</taxon>
        <taxon>Ecdysozoa</taxon>
        <taxon>Nematoda</taxon>
        <taxon>Chromadorea</taxon>
        <taxon>Rhabditida</taxon>
        <taxon>Rhabditina</taxon>
        <taxon>Rhabditomorpha</taxon>
        <taxon>Strongyloidea</taxon>
        <taxon>Strongylidae</taxon>
        <taxon>Oesophagostomum</taxon>
    </lineage>
</organism>
<evidence type="ECO:0000313" key="4">
    <source>
        <dbReference type="Proteomes" id="UP000053660"/>
    </source>
</evidence>
<keyword evidence="1" id="KW-0472">Membrane</keyword>
<accession>A0A0B1SYN4</accession>
<keyword evidence="4" id="KW-1185">Reference proteome</keyword>
<name>A0A0B1SYN4_OESDE</name>
<keyword evidence="1" id="KW-1133">Transmembrane helix</keyword>
<gene>
    <name evidence="3" type="ORF">OESDEN_10085</name>
</gene>
<dbReference type="AlphaFoldDB" id="A0A0B1SYN4"/>